<evidence type="ECO:0000256" key="12">
    <source>
        <dbReference type="ARBA" id="ARBA00049396"/>
    </source>
</evidence>
<dbReference type="PROSITE" id="PS01298">
    <property type="entry name" value="DAPB"/>
    <property type="match status" value="1"/>
</dbReference>
<evidence type="ECO:0000256" key="6">
    <source>
        <dbReference type="ARBA" id="ARBA00023002"/>
    </source>
</evidence>
<accession>B4RC37</accession>
<comment type="subcellular location">
    <subcellularLocation>
        <location evidence="13">Cytoplasm</location>
    </subcellularLocation>
</comment>
<keyword evidence="6 13" id="KW-0560">Oxidoreductase</keyword>
<evidence type="ECO:0000256" key="4">
    <source>
        <dbReference type="ARBA" id="ARBA00022857"/>
    </source>
</evidence>
<feature type="domain" description="Dihydrodipicolinate reductase N-terminal" evidence="14">
    <location>
        <begin position="1"/>
        <end position="97"/>
    </location>
</feature>
<dbReference type="PANTHER" id="PTHR20836:SF0">
    <property type="entry name" value="4-HYDROXY-TETRAHYDRODIPICOLINATE REDUCTASE 1, CHLOROPLASTIC-RELATED"/>
    <property type="match status" value="1"/>
</dbReference>
<dbReference type="Gene3D" id="3.30.360.10">
    <property type="entry name" value="Dihydrodipicolinate Reductase, domain 2"/>
    <property type="match status" value="1"/>
</dbReference>
<comment type="pathway">
    <text evidence="9 13">Amino-acid biosynthesis; L-lysine biosynthesis via DAP pathway; (S)-tetrahydrodipicolinate from L-aspartate: step 4/4.</text>
</comment>
<dbReference type="GO" id="GO:0051287">
    <property type="term" value="F:NAD binding"/>
    <property type="evidence" value="ECO:0007669"/>
    <property type="project" value="UniProtKB-UniRule"/>
</dbReference>
<dbReference type="Pfam" id="PF01113">
    <property type="entry name" value="DapB_N"/>
    <property type="match status" value="1"/>
</dbReference>
<dbReference type="HAMAP" id="MF_00102">
    <property type="entry name" value="DapB"/>
    <property type="match status" value="1"/>
</dbReference>
<dbReference type="EC" id="1.17.1.8" evidence="10 13"/>
<dbReference type="InterPro" id="IPR022663">
    <property type="entry name" value="DapB_C"/>
</dbReference>
<comment type="similarity">
    <text evidence="1 13">Belongs to the DapB family.</text>
</comment>
<dbReference type="GO" id="GO:0050661">
    <property type="term" value="F:NADP binding"/>
    <property type="evidence" value="ECO:0007669"/>
    <property type="project" value="UniProtKB-UniRule"/>
</dbReference>
<evidence type="ECO:0000256" key="1">
    <source>
        <dbReference type="ARBA" id="ARBA00006642"/>
    </source>
</evidence>
<feature type="binding site" evidence="13">
    <location>
        <begin position="94"/>
        <end position="97"/>
    </location>
    <ligand>
        <name>NAD(+)</name>
        <dbReference type="ChEBI" id="CHEBI:57540"/>
    </ligand>
</feature>
<dbReference type="HOGENOM" id="CLU_047479_2_2_5"/>
<evidence type="ECO:0000256" key="2">
    <source>
        <dbReference type="ARBA" id="ARBA00022490"/>
    </source>
</evidence>
<dbReference type="NCBIfam" id="TIGR00036">
    <property type="entry name" value="dapB"/>
    <property type="match status" value="1"/>
</dbReference>
<dbReference type="AlphaFoldDB" id="B4RC37"/>
<keyword evidence="7 13" id="KW-0520">NAD</keyword>
<keyword evidence="4 13" id="KW-0521">NADP</keyword>
<dbReference type="Pfam" id="PF05173">
    <property type="entry name" value="DapB_C"/>
    <property type="match status" value="1"/>
</dbReference>
<comment type="caution">
    <text evidence="13">Lacks conserved residue(s) required for the propagation of feature annotation.</text>
</comment>
<dbReference type="Gene3D" id="3.40.50.720">
    <property type="entry name" value="NAD(P)-binding Rossmann-like Domain"/>
    <property type="match status" value="1"/>
</dbReference>
<dbReference type="EMBL" id="CP000747">
    <property type="protein sequence ID" value="ACG79830.1"/>
    <property type="molecule type" value="Genomic_DNA"/>
</dbReference>
<evidence type="ECO:0000256" key="8">
    <source>
        <dbReference type="ARBA" id="ARBA00023154"/>
    </source>
</evidence>
<feature type="binding site" evidence="13">
    <location>
        <position position="129"/>
    </location>
    <ligand>
        <name>(S)-2,3,4,5-tetrahydrodipicolinate</name>
        <dbReference type="ChEBI" id="CHEBI:16845"/>
    </ligand>
</feature>
<name>B4RC37_PHEZH</name>
<dbReference type="GO" id="GO:0005829">
    <property type="term" value="C:cytosol"/>
    <property type="evidence" value="ECO:0007669"/>
    <property type="project" value="TreeGrafter"/>
</dbReference>
<dbReference type="CDD" id="cd02274">
    <property type="entry name" value="DHDPR_N"/>
    <property type="match status" value="1"/>
</dbReference>
<evidence type="ECO:0000259" key="15">
    <source>
        <dbReference type="Pfam" id="PF05173"/>
    </source>
</evidence>
<evidence type="ECO:0000256" key="10">
    <source>
        <dbReference type="ARBA" id="ARBA00038983"/>
    </source>
</evidence>
<dbReference type="InterPro" id="IPR023940">
    <property type="entry name" value="DHDPR_bac"/>
</dbReference>
<keyword evidence="5 13" id="KW-0220">Diaminopimelate biosynthesis</keyword>
<comment type="subunit">
    <text evidence="13">Homotetramer.</text>
</comment>
<evidence type="ECO:0000256" key="9">
    <source>
        <dbReference type="ARBA" id="ARBA00037922"/>
    </source>
</evidence>
<dbReference type="PANTHER" id="PTHR20836">
    <property type="entry name" value="DIHYDRODIPICOLINATE REDUCTASE"/>
    <property type="match status" value="1"/>
</dbReference>
<dbReference type="SUPFAM" id="SSF55347">
    <property type="entry name" value="Glyceraldehyde-3-phosphate dehydrogenase-like, C-terminal domain"/>
    <property type="match status" value="1"/>
</dbReference>
<evidence type="ECO:0000256" key="5">
    <source>
        <dbReference type="ARBA" id="ARBA00022915"/>
    </source>
</evidence>
<dbReference type="Proteomes" id="UP000001868">
    <property type="component" value="Chromosome"/>
</dbReference>
<protein>
    <recommendedName>
        <fullName evidence="10 13">4-hydroxy-tetrahydrodipicolinate reductase</fullName>
        <shortName evidence="13">HTPA reductase</shortName>
        <ecNumber evidence="10 13">1.17.1.8</ecNumber>
    </recommendedName>
</protein>
<dbReference type="InterPro" id="IPR000846">
    <property type="entry name" value="DapB_N"/>
</dbReference>
<gene>
    <name evidence="13 16" type="primary">dapB</name>
    <name evidence="16" type="ordered locus">PHZ_c3421</name>
</gene>
<dbReference type="InterPro" id="IPR022664">
    <property type="entry name" value="DapB_N_CS"/>
</dbReference>
<dbReference type="GO" id="GO:0009089">
    <property type="term" value="P:lysine biosynthetic process via diaminopimelate"/>
    <property type="evidence" value="ECO:0007669"/>
    <property type="project" value="UniProtKB-UniRule"/>
</dbReference>
<dbReference type="SUPFAM" id="SSF51735">
    <property type="entry name" value="NAD(P)-binding Rossmann-fold domains"/>
    <property type="match status" value="1"/>
</dbReference>
<feature type="active site" description="Proton donor/acceptor" evidence="13">
    <location>
        <position position="128"/>
    </location>
</feature>
<dbReference type="eggNOG" id="COG0289">
    <property type="taxonomic scope" value="Bacteria"/>
</dbReference>
<evidence type="ECO:0000256" key="13">
    <source>
        <dbReference type="HAMAP-Rule" id="MF_00102"/>
    </source>
</evidence>
<dbReference type="InterPro" id="IPR036291">
    <property type="entry name" value="NAD(P)-bd_dom_sf"/>
</dbReference>
<dbReference type="PIRSF" id="PIRSF000161">
    <property type="entry name" value="DHPR"/>
    <property type="match status" value="1"/>
</dbReference>
<evidence type="ECO:0000313" key="17">
    <source>
        <dbReference type="Proteomes" id="UP000001868"/>
    </source>
</evidence>
<dbReference type="UniPathway" id="UPA00034">
    <property type="reaction ID" value="UER00018"/>
</dbReference>
<comment type="catalytic activity">
    <reaction evidence="12 13">
        <text>(S)-2,3,4,5-tetrahydrodipicolinate + NAD(+) + H2O = (2S,4S)-4-hydroxy-2,3,4,5-tetrahydrodipicolinate + NADH + H(+)</text>
        <dbReference type="Rhea" id="RHEA:35323"/>
        <dbReference type="ChEBI" id="CHEBI:15377"/>
        <dbReference type="ChEBI" id="CHEBI:15378"/>
        <dbReference type="ChEBI" id="CHEBI:16845"/>
        <dbReference type="ChEBI" id="CHEBI:57540"/>
        <dbReference type="ChEBI" id="CHEBI:57945"/>
        <dbReference type="ChEBI" id="CHEBI:67139"/>
        <dbReference type="EC" id="1.17.1.8"/>
    </reaction>
</comment>
<evidence type="ECO:0000256" key="3">
    <source>
        <dbReference type="ARBA" id="ARBA00022605"/>
    </source>
</evidence>
<evidence type="ECO:0000256" key="11">
    <source>
        <dbReference type="ARBA" id="ARBA00049080"/>
    </source>
</evidence>
<dbReference type="KEGG" id="pzu:PHZ_c3421"/>
<keyword evidence="2 13" id="KW-0963">Cytoplasm</keyword>
<feature type="domain" description="Dihydrodipicolinate reductase C-terminal" evidence="15">
    <location>
        <begin position="100"/>
        <end position="237"/>
    </location>
</feature>
<organism evidence="16 17">
    <name type="scientific">Phenylobacterium zucineum (strain HLK1)</name>
    <dbReference type="NCBI Taxonomy" id="450851"/>
    <lineage>
        <taxon>Bacteria</taxon>
        <taxon>Pseudomonadati</taxon>
        <taxon>Pseudomonadota</taxon>
        <taxon>Alphaproteobacteria</taxon>
        <taxon>Caulobacterales</taxon>
        <taxon>Caulobacteraceae</taxon>
        <taxon>Phenylobacterium</taxon>
    </lineage>
</organism>
<comment type="function">
    <text evidence="13">Catalyzes the conversion of 4-hydroxy-tetrahydrodipicolinate (HTPA) to tetrahydrodipicolinate.</text>
</comment>
<evidence type="ECO:0000259" key="14">
    <source>
        <dbReference type="Pfam" id="PF01113"/>
    </source>
</evidence>
<feature type="binding site" evidence="13">
    <location>
        <begin position="70"/>
        <end position="72"/>
    </location>
    <ligand>
        <name>NAD(+)</name>
        <dbReference type="ChEBI" id="CHEBI:57540"/>
    </ligand>
</feature>
<reference evidence="16 17" key="1">
    <citation type="journal article" date="2008" name="BMC Genomics">
        <title>Complete genome of Phenylobacterium zucineum - a novel facultative intracellular bacterium isolated from human erythroleukemia cell line K562.</title>
        <authorList>
            <person name="Luo Y."/>
            <person name="Xu X."/>
            <person name="Ding Z."/>
            <person name="Liu Z."/>
            <person name="Zhang B."/>
            <person name="Yan Z."/>
            <person name="Sun J."/>
            <person name="Hu S."/>
            <person name="Hu X."/>
        </authorList>
    </citation>
    <scope>NUCLEOTIDE SEQUENCE [LARGE SCALE GENOMIC DNA]</scope>
    <source>
        <strain evidence="16 17">HLK1</strain>
    </source>
</reference>
<sequence>MGQVVQATLADDPGFRLVGGFDRPGAAGEGVVPADQAIAASDVVVDFTIAAASAELAPKVAAAGKALVIGSTGFDDAQLAVIREAAREIPIVRAGNFSLGLNMLMGLVARAARALPAEAWDIEVVEAHHRRKVDAPSGAALMLGAAAADGRGADLAKVGRRSRDGITGERPVGEIGFSAIRGGGVVGEHSVIFAAEDEILTLSHSARDRSLFARGALAAARWVAGRPPGEYDMQDVLGMKDG</sequence>
<keyword evidence="3 13" id="KW-0028">Amino-acid biosynthesis</keyword>
<comment type="caution">
    <text evidence="13">Was originally thought to be a dihydrodipicolinate reductase (DHDPR), catalyzing the conversion of dihydrodipicolinate to tetrahydrodipicolinate. However, it was shown in E.coli that the substrate of the enzymatic reaction is not dihydrodipicolinate (DHDP) but in fact (2S,4S)-4-hydroxy-2,3,4,5-tetrahydrodipicolinic acid (HTPA), the product released by the DapA-catalyzed reaction.</text>
</comment>
<keyword evidence="17" id="KW-1185">Reference proteome</keyword>
<feature type="active site" description="Proton donor" evidence="13">
    <location>
        <position position="132"/>
    </location>
</feature>
<evidence type="ECO:0000256" key="7">
    <source>
        <dbReference type="ARBA" id="ARBA00023027"/>
    </source>
</evidence>
<dbReference type="GO" id="GO:0008839">
    <property type="term" value="F:4-hydroxy-tetrahydrodipicolinate reductase"/>
    <property type="evidence" value="ECO:0007669"/>
    <property type="project" value="UniProtKB-UniRule"/>
</dbReference>
<keyword evidence="8 13" id="KW-0457">Lysine biosynthesis</keyword>
<dbReference type="GO" id="GO:0019877">
    <property type="term" value="P:diaminopimelate biosynthetic process"/>
    <property type="evidence" value="ECO:0007669"/>
    <property type="project" value="UniProtKB-UniRule"/>
</dbReference>
<proteinExistence type="inferred from homology"/>
<comment type="catalytic activity">
    <reaction evidence="11 13">
        <text>(S)-2,3,4,5-tetrahydrodipicolinate + NADP(+) + H2O = (2S,4S)-4-hydroxy-2,3,4,5-tetrahydrodipicolinate + NADPH + H(+)</text>
        <dbReference type="Rhea" id="RHEA:35331"/>
        <dbReference type="ChEBI" id="CHEBI:15377"/>
        <dbReference type="ChEBI" id="CHEBI:15378"/>
        <dbReference type="ChEBI" id="CHEBI:16845"/>
        <dbReference type="ChEBI" id="CHEBI:57783"/>
        <dbReference type="ChEBI" id="CHEBI:58349"/>
        <dbReference type="ChEBI" id="CHEBI:67139"/>
        <dbReference type="EC" id="1.17.1.8"/>
    </reaction>
</comment>
<dbReference type="STRING" id="450851.PHZ_c3421"/>
<dbReference type="GO" id="GO:0016726">
    <property type="term" value="F:oxidoreductase activity, acting on CH or CH2 groups, NAD or NADP as acceptor"/>
    <property type="evidence" value="ECO:0007669"/>
    <property type="project" value="UniProtKB-UniRule"/>
</dbReference>
<evidence type="ECO:0000313" key="16">
    <source>
        <dbReference type="EMBL" id="ACG79830.1"/>
    </source>
</evidence>